<evidence type="ECO:0000256" key="1">
    <source>
        <dbReference type="ARBA" id="ARBA00022649"/>
    </source>
</evidence>
<dbReference type="InterPro" id="IPR014795">
    <property type="entry name" value="TacA_1-like"/>
</dbReference>
<evidence type="ECO:0000256" key="2">
    <source>
        <dbReference type="ARBA" id="ARBA00049988"/>
    </source>
</evidence>
<dbReference type="SUPFAM" id="SSF47598">
    <property type="entry name" value="Ribbon-helix-helix"/>
    <property type="match status" value="1"/>
</dbReference>
<dbReference type="Pfam" id="PF08681">
    <property type="entry name" value="TacA1"/>
    <property type="match status" value="1"/>
</dbReference>
<reference evidence="3 4" key="1">
    <citation type="submission" date="2018-08" db="EMBL/GenBank/DDBJ databases">
        <title>A genome reference for cultivated species of the human gut microbiota.</title>
        <authorList>
            <person name="Zou Y."/>
            <person name="Xue W."/>
            <person name="Luo G."/>
        </authorList>
    </citation>
    <scope>NUCLEOTIDE SEQUENCE [LARGE SCALE GENOMIC DNA]</scope>
    <source>
        <strain evidence="3 4">TF08-14</strain>
    </source>
</reference>
<dbReference type="Proteomes" id="UP000260943">
    <property type="component" value="Unassembled WGS sequence"/>
</dbReference>
<dbReference type="InterPro" id="IPR010985">
    <property type="entry name" value="Ribbon_hlx_hlx"/>
</dbReference>
<comment type="caution">
    <text evidence="3">The sequence shown here is derived from an EMBL/GenBank/DDBJ whole genome shotgun (WGS) entry which is preliminary data.</text>
</comment>
<name>A0A3E4QWH9_9ACTN</name>
<dbReference type="Gene3D" id="1.20.5.780">
    <property type="entry name" value="Single helix bin"/>
    <property type="match status" value="1"/>
</dbReference>
<dbReference type="GO" id="GO:0006355">
    <property type="term" value="P:regulation of DNA-templated transcription"/>
    <property type="evidence" value="ECO:0007669"/>
    <property type="project" value="InterPro"/>
</dbReference>
<dbReference type="RefSeq" id="WP_009140962.1">
    <property type="nucleotide sequence ID" value="NZ_CABKQG010000002.1"/>
</dbReference>
<organism evidence="3 4">
    <name type="scientific">Collinsella tanakaei</name>
    <dbReference type="NCBI Taxonomy" id="626935"/>
    <lineage>
        <taxon>Bacteria</taxon>
        <taxon>Bacillati</taxon>
        <taxon>Actinomycetota</taxon>
        <taxon>Coriobacteriia</taxon>
        <taxon>Coriobacteriales</taxon>
        <taxon>Coriobacteriaceae</taxon>
        <taxon>Collinsella</taxon>
    </lineage>
</organism>
<dbReference type="GeneID" id="62758668"/>
<evidence type="ECO:0000313" key="4">
    <source>
        <dbReference type="Proteomes" id="UP000260943"/>
    </source>
</evidence>
<sequence length="90" mass="9955">MAAPALEKPCRMDLRLTSSQRANYEEAAALRGQTLTQWSTSKLDEAAAADIEAARLTRLTGPAFEEFCSMLDAPLPESTRELLAREEIWA</sequence>
<gene>
    <name evidence="3" type="ORF">DXC81_03355</name>
</gene>
<evidence type="ECO:0000313" key="3">
    <source>
        <dbReference type="EMBL" id="RGL11164.1"/>
    </source>
</evidence>
<comment type="similarity">
    <text evidence="2">Belongs to the TacA antitoxin family.</text>
</comment>
<proteinExistence type="inferred from homology"/>
<keyword evidence="1" id="KW-1277">Toxin-antitoxin system</keyword>
<dbReference type="AlphaFoldDB" id="A0A3E4QWH9"/>
<dbReference type="EMBL" id="QSRJ01000003">
    <property type="protein sequence ID" value="RGL11164.1"/>
    <property type="molecule type" value="Genomic_DNA"/>
</dbReference>
<accession>A0A3E4QWH9</accession>
<protein>
    <submittedName>
        <fullName evidence="3">DUF1778 domain-containing protein</fullName>
    </submittedName>
</protein>